<evidence type="ECO:0000256" key="2">
    <source>
        <dbReference type="ARBA" id="ARBA00022801"/>
    </source>
</evidence>
<dbReference type="SUPFAM" id="SSF53474">
    <property type="entry name" value="alpha/beta-Hydrolases"/>
    <property type="match status" value="1"/>
</dbReference>
<protein>
    <submittedName>
        <fullName evidence="5">Prolyl oligopeptidase family serine peptidase</fullName>
    </submittedName>
</protein>
<feature type="signal peptide" evidence="3">
    <location>
        <begin position="1"/>
        <end position="30"/>
    </location>
</feature>
<dbReference type="Proteomes" id="UP001611580">
    <property type="component" value="Unassembled WGS sequence"/>
</dbReference>
<evidence type="ECO:0000313" key="6">
    <source>
        <dbReference type="Proteomes" id="UP001611580"/>
    </source>
</evidence>
<dbReference type="PANTHER" id="PTHR43037">
    <property type="entry name" value="UNNAMED PRODUCT-RELATED"/>
    <property type="match status" value="1"/>
</dbReference>
<evidence type="ECO:0000256" key="1">
    <source>
        <dbReference type="ARBA" id="ARBA00022729"/>
    </source>
</evidence>
<evidence type="ECO:0000256" key="3">
    <source>
        <dbReference type="SAM" id="SignalP"/>
    </source>
</evidence>
<evidence type="ECO:0000313" key="5">
    <source>
        <dbReference type="EMBL" id="MFI2488999.1"/>
    </source>
</evidence>
<dbReference type="Gene3D" id="2.60.40.2180">
    <property type="match status" value="1"/>
</dbReference>
<comment type="caution">
    <text evidence="5">The sequence shown here is derived from an EMBL/GenBank/DDBJ whole genome shotgun (WGS) entry which is preliminary data.</text>
</comment>
<reference evidence="5 6" key="1">
    <citation type="submission" date="2024-10" db="EMBL/GenBank/DDBJ databases">
        <title>The Natural Products Discovery Center: Release of the First 8490 Sequenced Strains for Exploring Actinobacteria Biosynthetic Diversity.</title>
        <authorList>
            <person name="Kalkreuter E."/>
            <person name="Kautsar S.A."/>
            <person name="Yang D."/>
            <person name="Bader C.D."/>
            <person name="Teijaro C.N."/>
            <person name="Fluegel L."/>
            <person name="Davis C.M."/>
            <person name="Simpson J.R."/>
            <person name="Lauterbach L."/>
            <person name="Steele A.D."/>
            <person name="Gui C."/>
            <person name="Meng S."/>
            <person name="Li G."/>
            <person name="Viehrig K."/>
            <person name="Ye F."/>
            <person name="Su P."/>
            <person name="Kiefer A.F."/>
            <person name="Nichols A."/>
            <person name="Cepeda A.J."/>
            <person name="Yan W."/>
            <person name="Fan B."/>
            <person name="Jiang Y."/>
            <person name="Adhikari A."/>
            <person name="Zheng C.-J."/>
            <person name="Schuster L."/>
            <person name="Cowan T.M."/>
            <person name="Smanski M.J."/>
            <person name="Chevrette M.G."/>
            <person name="De Carvalho L.P.S."/>
            <person name="Shen B."/>
        </authorList>
    </citation>
    <scope>NUCLEOTIDE SEQUENCE [LARGE SCALE GENOMIC DNA]</scope>
    <source>
        <strain evidence="5 6">NPDC019481</strain>
    </source>
</reference>
<keyword evidence="1 3" id="KW-0732">Signal</keyword>
<accession>A0ABW7XN97</accession>
<dbReference type="RefSeq" id="WP_397406079.1">
    <property type="nucleotide sequence ID" value="NZ_JBIRYI010000012.1"/>
</dbReference>
<keyword evidence="6" id="KW-1185">Reference proteome</keyword>
<dbReference type="InterPro" id="IPR001375">
    <property type="entry name" value="Peptidase_S9_cat"/>
</dbReference>
<dbReference type="Gene3D" id="3.40.50.1820">
    <property type="entry name" value="alpha/beta hydrolase"/>
    <property type="match status" value="1"/>
</dbReference>
<feature type="chain" id="PRO_5047188778" evidence="3">
    <location>
        <begin position="31"/>
        <end position="427"/>
    </location>
</feature>
<name>A0ABW7XN97_9MICO</name>
<feature type="domain" description="Peptidase S9 prolyl oligopeptidase catalytic" evidence="4">
    <location>
        <begin position="270"/>
        <end position="323"/>
    </location>
</feature>
<dbReference type="PANTHER" id="PTHR43037:SF5">
    <property type="entry name" value="FERULOYL ESTERASE"/>
    <property type="match status" value="1"/>
</dbReference>
<keyword evidence="2" id="KW-0378">Hydrolase</keyword>
<dbReference type="PROSITE" id="PS51318">
    <property type="entry name" value="TAT"/>
    <property type="match status" value="1"/>
</dbReference>
<gene>
    <name evidence="5" type="ORF">ACH47X_18970</name>
</gene>
<organism evidence="5 6">
    <name type="scientific">Promicromonospora kroppenstedtii</name>
    <dbReference type="NCBI Taxonomy" id="440482"/>
    <lineage>
        <taxon>Bacteria</taxon>
        <taxon>Bacillati</taxon>
        <taxon>Actinomycetota</taxon>
        <taxon>Actinomycetes</taxon>
        <taxon>Micrococcales</taxon>
        <taxon>Promicromonosporaceae</taxon>
        <taxon>Promicromonospora</taxon>
    </lineage>
</organism>
<proteinExistence type="predicted"/>
<dbReference type="InterPro" id="IPR050955">
    <property type="entry name" value="Plant_Biomass_Hydrol_Est"/>
</dbReference>
<dbReference type="Pfam" id="PF00326">
    <property type="entry name" value="Peptidase_S9"/>
    <property type="match status" value="1"/>
</dbReference>
<evidence type="ECO:0000259" key="4">
    <source>
        <dbReference type="Pfam" id="PF00326"/>
    </source>
</evidence>
<dbReference type="EMBL" id="JBIRYI010000012">
    <property type="protein sequence ID" value="MFI2488999.1"/>
    <property type="molecule type" value="Genomic_DNA"/>
</dbReference>
<sequence length="427" mass="45252">MRTPITRRTLLVTGAAVGASAVLGAPAAGAATAPAAARGDGHRAALVTPVAEVLDGGEQVTALVIASGALGRVERSSLTSSTFAVHVVATNPLTGDVAYEQDRVVTAARWTGPGEVTLDLEHGWGVDGGSTLQYMGAFGRNVLLDLDHTVTQAEPLRGPGARGVVVLDSFRQGDLSDPEVDAFTYHATTSGLNYRLFSPERRHRGGRRGAALVVWLHGGGEGGLLTGGYDYYDNEAQLRANRGALGFATREAQDLFGGAYVLAPQATSAWMQDGDGFAPQILEAIEEVAAAHRIDASRVHVVGCSNGGYMSLKMVAEHPDRFATSTPICCGIGPRDGSGGYFISDAELAAMTTPTWLVASADDTTLDPEDNTVHAHERIAGSIMSLYDGVVWDANTYPGHWSWIYVARNDPRHAGRSVWEWMARTRR</sequence>
<dbReference type="InterPro" id="IPR029058">
    <property type="entry name" value="AB_hydrolase_fold"/>
</dbReference>
<dbReference type="InterPro" id="IPR006311">
    <property type="entry name" value="TAT_signal"/>
</dbReference>